<dbReference type="KEGG" id="lcic:INQ41_12965"/>
<reference evidence="1 2" key="1">
    <citation type="submission" date="2020-10" db="EMBL/GenBank/DDBJ databases">
        <title>complete genome sequencing of Lysobacter sp. H21R20.</title>
        <authorList>
            <person name="Bae J.-W."/>
            <person name="Lee S.-Y."/>
        </authorList>
    </citation>
    <scope>NUCLEOTIDE SEQUENCE [LARGE SCALE GENOMIC DNA]</scope>
    <source>
        <strain evidence="1 2">H21R20</strain>
    </source>
</reference>
<dbReference type="AlphaFoldDB" id="A0A7S6UFS5"/>
<evidence type="ECO:0000313" key="2">
    <source>
        <dbReference type="Proteomes" id="UP000594059"/>
    </source>
</evidence>
<dbReference type="EMBL" id="CP063656">
    <property type="protein sequence ID" value="QOW19497.1"/>
    <property type="molecule type" value="Genomic_DNA"/>
</dbReference>
<accession>A0A7S6UFS5</accession>
<evidence type="ECO:0000313" key="1">
    <source>
        <dbReference type="EMBL" id="QOW19497.1"/>
    </source>
</evidence>
<name>A0A7S6UFS5_9GAMM</name>
<keyword evidence="2" id="KW-1185">Reference proteome</keyword>
<protein>
    <submittedName>
        <fullName evidence="1">Uncharacterized protein</fullName>
    </submittedName>
</protein>
<gene>
    <name evidence="1" type="ORF">INQ41_12965</name>
</gene>
<proteinExistence type="predicted"/>
<sequence length="178" mass="19929">MHKLVLAALVLNLIACGERSIEQGATIVQPKAFSIYTLTNDRSTVCFSISSKLHPSLLDGAISMRFDDLDDLDDFSEPGKELRFGRHIATIFLHPNEIQRAQAIFGLSAIEKQPVREDPQFLYIFPIVWRGGYVLDKDSAMTIRLYSTPSEINLSQEKLRNVMLAITKMRVPCTSGAT</sequence>
<dbReference type="RefSeq" id="WP_193985099.1">
    <property type="nucleotide sequence ID" value="NZ_CP063656.1"/>
</dbReference>
<dbReference type="Proteomes" id="UP000594059">
    <property type="component" value="Chromosome"/>
</dbReference>
<organism evidence="1 2">
    <name type="scientific">Novilysobacter ciconiae</name>
    <dbReference type="NCBI Taxonomy" id="2781022"/>
    <lineage>
        <taxon>Bacteria</taxon>
        <taxon>Pseudomonadati</taxon>
        <taxon>Pseudomonadota</taxon>
        <taxon>Gammaproteobacteria</taxon>
        <taxon>Lysobacterales</taxon>
        <taxon>Lysobacteraceae</taxon>
        <taxon>Novilysobacter</taxon>
    </lineage>
</organism>